<sequence length="106" mass="11365">MATTVGATIVLAGSPATAVGGGYWGEVCDYGRACLHLSGLRSGPGGPYWNLDGCGEHPINDHYDYAIAQGNPMEVVYRDDRWDYVDAWTGRTLDPTNVVTEAIVLC</sequence>
<reference evidence="1" key="1">
    <citation type="submission" date="2022-03" db="EMBL/GenBank/DDBJ databases">
        <title>Streptomyces 7R015 and 7R016 isolated from Barleria lupulina in Thailand.</title>
        <authorList>
            <person name="Kanchanasin P."/>
            <person name="Phongsopitanun W."/>
            <person name="Tanasupawat S."/>
        </authorList>
    </citation>
    <scope>NUCLEOTIDE SEQUENCE</scope>
    <source>
        <strain evidence="1">7R016</strain>
    </source>
</reference>
<proteinExistence type="predicted"/>
<keyword evidence="2" id="KW-1185">Reference proteome</keyword>
<name>A0ABS9XWS3_9ACTN</name>
<dbReference type="Proteomes" id="UP001165270">
    <property type="component" value="Unassembled WGS sequence"/>
</dbReference>
<evidence type="ECO:0000313" key="2">
    <source>
        <dbReference type="Proteomes" id="UP001165270"/>
    </source>
</evidence>
<evidence type="ECO:0008006" key="3">
    <source>
        <dbReference type="Google" id="ProtNLM"/>
    </source>
</evidence>
<protein>
    <recommendedName>
        <fullName evidence="3">Peptidase inhibitor family I36</fullName>
    </recommendedName>
</protein>
<gene>
    <name evidence="1" type="ORF">MQN93_43215</name>
</gene>
<comment type="caution">
    <text evidence="1">The sequence shown here is derived from an EMBL/GenBank/DDBJ whole genome shotgun (WGS) entry which is preliminary data.</text>
</comment>
<organism evidence="1 2">
    <name type="scientific">Streptomyces spinosisporus</name>
    <dbReference type="NCBI Taxonomy" id="2927582"/>
    <lineage>
        <taxon>Bacteria</taxon>
        <taxon>Bacillati</taxon>
        <taxon>Actinomycetota</taxon>
        <taxon>Actinomycetes</taxon>
        <taxon>Kitasatosporales</taxon>
        <taxon>Streptomycetaceae</taxon>
        <taxon>Streptomyces</taxon>
    </lineage>
</organism>
<accession>A0ABS9XWS3</accession>
<dbReference type="RefSeq" id="WP_242713843.1">
    <property type="nucleotide sequence ID" value="NZ_JALDAX010000039.1"/>
</dbReference>
<dbReference type="EMBL" id="JALDAX010000039">
    <property type="protein sequence ID" value="MCI3246511.1"/>
    <property type="molecule type" value="Genomic_DNA"/>
</dbReference>
<evidence type="ECO:0000313" key="1">
    <source>
        <dbReference type="EMBL" id="MCI3246511.1"/>
    </source>
</evidence>